<dbReference type="SUPFAM" id="SSF51735">
    <property type="entry name" value="NAD(P)-binding Rossmann-fold domains"/>
    <property type="match status" value="1"/>
</dbReference>
<dbReference type="InterPro" id="IPR014710">
    <property type="entry name" value="RmlC-like_jellyroll"/>
</dbReference>
<keyword evidence="3" id="KW-1185">Reference proteome</keyword>
<dbReference type="Gene3D" id="3.90.180.10">
    <property type="entry name" value="Medium-chain alcohol dehydrogenases, catalytic domain"/>
    <property type="match status" value="1"/>
</dbReference>
<dbReference type="CDD" id="cd20299">
    <property type="entry name" value="cupin_YP766765-like"/>
    <property type="match status" value="1"/>
</dbReference>
<dbReference type="Gene3D" id="3.40.50.720">
    <property type="entry name" value="NAD(P)-binding Rossmann-like Domain"/>
    <property type="match status" value="1"/>
</dbReference>
<proteinExistence type="predicted"/>
<accession>A0ABQ6CLN3</accession>
<dbReference type="InterPro" id="IPR011051">
    <property type="entry name" value="RmlC_Cupin_sf"/>
</dbReference>
<comment type="caution">
    <text evidence="2">The sequence shown here is derived from an EMBL/GenBank/DDBJ whole genome shotgun (WGS) entry which is preliminary data.</text>
</comment>
<evidence type="ECO:0000313" key="3">
    <source>
        <dbReference type="Proteomes" id="UP001156882"/>
    </source>
</evidence>
<dbReference type="InterPro" id="IPR036291">
    <property type="entry name" value="NAD(P)-bd_dom_sf"/>
</dbReference>
<organism evidence="2 3">
    <name type="scientific">Labrys miyagiensis</name>
    <dbReference type="NCBI Taxonomy" id="346912"/>
    <lineage>
        <taxon>Bacteria</taxon>
        <taxon>Pseudomonadati</taxon>
        <taxon>Pseudomonadota</taxon>
        <taxon>Alphaproteobacteria</taxon>
        <taxon>Hyphomicrobiales</taxon>
        <taxon>Xanthobacteraceae</taxon>
        <taxon>Labrys</taxon>
    </lineage>
</organism>
<dbReference type="EMBL" id="BSPC01000034">
    <property type="protein sequence ID" value="GLS20730.1"/>
    <property type="molecule type" value="Genomic_DNA"/>
</dbReference>
<reference evidence="3" key="1">
    <citation type="journal article" date="2019" name="Int. J. Syst. Evol. Microbiol.">
        <title>The Global Catalogue of Microorganisms (GCM) 10K type strain sequencing project: providing services to taxonomists for standard genome sequencing and annotation.</title>
        <authorList>
            <consortium name="The Broad Institute Genomics Platform"/>
            <consortium name="The Broad Institute Genome Sequencing Center for Infectious Disease"/>
            <person name="Wu L."/>
            <person name="Ma J."/>
        </authorList>
    </citation>
    <scope>NUCLEOTIDE SEQUENCE [LARGE SCALE GENOMIC DNA]</scope>
    <source>
        <strain evidence="3">NBRC 101365</strain>
    </source>
</reference>
<dbReference type="Proteomes" id="UP001156882">
    <property type="component" value="Unassembled WGS sequence"/>
</dbReference>
<dbReference type="SUPFAM" id="SSF51182">
    <property type="entry name" value="RmlC-like cupins"/>
    <property type="match status" value="1"/>
</dbReference>
<evidence type="ECO:0000313" key="2">
    <source>
        <dbReference type="EMBL" id="GLS20730.1"/>
    </source>
</evidence>
<feature type="domain" description="Cupin type-2" evidence="1">
    <location>
        <begin position="222"/>
        <end position="287"/>
    </location>
</feature>
<dbReference type="Pfam" id="PF07883">
    <property type="entry name" value="Cupin_2"/>
    <property type="match status" value="1"/>
</dbReference>
<dbReference type="Gene3D" id="2.60.120.10">
    <property type="entry name" value="Jelly Rolls"/>
    <property type="match status" value="1"/>
</dbReference>
<dbReference type="InterPro" id="IPR013096">
    <property type="entry name" value="Cupin_2"/>
</dbReference>
<gene>
    <name evidence="2" type="ORF">GCM10007874_37470</name>
</gene>
<protein>
    <recommendedName>
        <fullName evidence="1">Cupin type-2 domain-containing protein</fullName>
    </recommendedName>
</protein>
<name>A0ABQ6CLN3_9HYPH</name>
<evidence type="ECO:0000259" key="1">
    <source>
        <dbReference type="Pfam" id="PF07883"/>
    </source>
</evidence>
<sequence>MIAVINGMAGQAVARLASCHGIKVSGLVRRSEANVSHANGLVVIVDSAVDWAIESIRNLTEGKVSRLIFGTFGRPRFQLASRSLALGERQVFIAAMDKSVCFNLFEFFHDGRCYTGVETLVLDAAACASMLGELPPWFESGRLKPFSSEGGLYGVAGAARAYAESRVRLVRVSFCRLSREAPMHVTRSAKAPLYRMPGHYGMTIRQLQGDEAGPGSSVGLALLEIQPGGGAAAAPSPHEKIYFVQAGEVTISNGDHADVLKAGDSCRFAPYEIRKVRNDGEHPATLVLATALR</sequence>
<dbReference type="RefSeq" id="WP_284313813.1">
    <property type="nucleotide sequence ID" value="NZ_BSPC01000034.1"/>
</dbReference>